<comment type="caution">
    <text evidence="1">The sequence shown here is derived from an EMBL/GenBank/DDBJ whole genome shotgun (WGS) entry which is preliminary data.</text>
</comment>
<name>A0ACC3MUS5_9PEZI</name>
<dbReference type="Proteomes" id="UP001281147">
    <property type="component" value="Unassembled WGS sequence"/>
</dbReference>
<proteinExistence type="predicted"/>
<evidence type="ECO:0000313" key="2">
    <source>
        <dbReference type="Proteomes" id="UP001281147"/>
    </source>
</evidence>
<keyword evidence="2" id="KW-1185">Reference proteome</keyword>
<accession>A0ACC3MUS5</accession>
<reference evidence="1" key="1">
    <citation type="submission" date="2023-07" db="EMBL/GenBank/DDBJ databases">
        <title>Black Yeasts Isolated from many extreme environments.</title>
        <authorList>
            <person name="Coleine C."/>
            <person name="Stajich J.E."/>
            <person name="Selbmann L."/>
        </authorList>
    </citation>
    <scope>NUCLEOTIDE SEQUENCE</scope>
    <source>
        <strain evidence="1">CCFEE 5714</strain>
    </source>
</reference>
<evidence type="ECO:0000313" key="1">
    <source>
        <dbReference type="EMBL" id="KAK3703305.1"/>
    </source>
</evidence>
<organism evidence="1 2">
    <name type="scientific">Vermiconidia calcicola</name>
    <dbReference type="NCBI Taxonomy" id="1690605"/>
    <lineage>
        <taxon>Eukaryota</taxon>
        <taxon>Fungi</taxon>
        <taxon>Dikarya</taxon>
        <taxon>Ascomycota</taxon>
        <taxon>Pezizomycotina</taxon>
        <taxon>Dothideomycetes</taxon>
        <taxon>Dothideomycetidae</taxon>
        <taxon>Mycosphaerellales</taxon>
        <taxon>Extremaceae</taxon>
        <taxon>Vermiconidia</taxon>
    </lineage>
</organism>
<gene>
    <name evidence="1" type="ORF">LTR37_014517</name>
</gene>
<dbReference type="EMBL" id="JAUTXU010000153">
    <property type="protein sequence ID" value="KAK3703305.1"/>
    <property type="molecule type" value="Genomic_DNA"/>
</dbReference>
<protein>
    <submittedName>
        <fullName evidence="1">Uncharacterized protein</fullName>
    </submittedName>
</protein>
<sequence length="336" mass="36664">MASAPSTFQPQPPTNNNSKYNMAPPVGEQSPPPEASLGTIYRDYNSYERENSPPVPQNSSGALLGARQIRNPRKPLGVPVALRPTPPRPTDIPGRPRAPDTPPASKDNSWNSNKSNLSASMLLNEGGTVDEDNLDILASSLNNFTAAEVEHPLSEVGEPPATSHWKPDVLAKDCAICKKAFTWYFRRHHCRRCGKVVCWSCNDNTVPLDQNARFHPDGYASKACGPCYATWKVVKKLRHSRANSIAESQSTSEETVVPGVTPGTTGAQSSGMPITRQPRVHFENEDEYGSLTSPQTDNETTRSRHATRAFSTQSTASPAHNKPPHVFTATKERSKA</sequence>